<dbReference type="Proteomes" id="UP000741013">
    <property type="component" value="Unassembled WGS sequence"/>
</dbReference>
<accession>A0ABS4PLY0</accession>
<comment type="caution">
    <text evidence="2">The sequence shown here is derived from an EMBL/GenBank/DDBJ whole genome shotgun (WGS) entry which is preliminary data.</text>
</comment>
<reference evidence="2 3" key="1">
    <citation type="submission" date="2021-03" db="EMBL/GenBank/DDBJ databases">
        <title>Sequencing the genomes of 1000 actinobacteria strains.</title>
        <authorList>
            <person name="Klenk H.-P."/>
        </authorList>
    </citation>
    <scope>NUCLEOTIDE SEQUENCE [LARGE SCALE GENOMIC DNA]</scope>
    <source>
        <strain evidence="2 3">DSM 45510</strain>
    </source>
</reference>
<gene>
    <name evidence="2" type="ORF">JOM49_001926</name>
</gene>
<feature type="region of interest" description="Disordered" evidence="1">
    <location>
        <begin position="1"/>
        <end position="25"/>
    </location>
</feature>
<evidence type="ECO:0000313" key="2">
    <source>
        <dbReference type="EMBL" id="MBP2180400.1"/>
    </source>
</evidence>
<sequence>MERKHNWQVRRLSDPGGPVPSTRRLRFDPARPENALPSEVLHVFGRIDWLFLLTAVNRQEWEHRTGNPADGGGSGWVPADRHRCVLTIRRGATRVEVERGKTVDPRDTAQAARYAEWNQLFLSEDYRRFELSPGLFGNDEFLSIRWKGRPERGDLRQNLGKLAAYDGRH</sequence>
<dbReference type="RefSeq" id="WP_209663976.1">
    <property type="nucleotide sequence ID" value="NZ_JAGGMS010000001.1"/>
</dbReference>
<organism evidence="2 3">
    <name type="scientific">Amycolatopsis magusensis</name>
    <dbReference type="NCBI Taxonomy" id="882444"/>
    <lineage>
        <taxon>Bacteria</taxon>
        <taxon>Bacillati</taxon>
        <taxon>Actinomycetota</taxon>
        <taxon>Actinomycetes</taxon>
        <taxon>Pseudonocardiales</taxon>
        <taxon>Pseudonocardiaceae</taxon>
        <taxon>Amycolatopsis</taxon>
    </lineage>
</organism>
<evidence type="ECO:0008006" key="4">
    <source>
        <dbReference type="Google" id="ProtNLM"/>
    </source>
</evidence>
<dbReference type="EMBL" id="JAGGMS010000001">
    <property type="protein sequence ID" value="MBP2180400.1"/>
    <property type="molecule type" value="Genomic_DNA"/>
</dbReference>
<proteinExistence type="predicted"/>
<evidence type="ECO:0000313" key="3">
    <source>
        <dbReference type="Proteomes" id="UP000741013"/>
    </source>
</evidence>
<protein>
    <recommendedName>
        <fullName evidence="4">Pyridoxamine 5'-phosphate oxidase</fullName>
    </recommendedName>
</protein>
<evidence type="ECO:0000256" key="1">
    <source>
        <dbReference type="SAM" id="MobiDB-lite"/>
    </source>
</evidence>
<keyword evidence="3" id="KW-1185">Reference proteome</keyword>
<name>A0ABS4PLY0_9PSEU</name>